<evidence type="ECO:0000256" key="2">
    <source>
        <dbReference type="SAM" id="SignalP"/>
    </source>
</evidence>
<sequence length="479" mass="56507">MVMMAWRRWWRLLWLASAGGGEMVVEVAVVGVMAAEADIGDDDTELVSKEESEISEQGMSDNIDNDKPLAPKPQHEELIPEEDLDEWLKTEMEKRMVRQDKKSKKDALIYILKSLGGSIVTVKEEGDISGTLWYQLPPKELNPGSFTLPCTIGEDLFSYESPSCLQFEQRSRFCDDESIDTVDSNDEMQEPEDGHKKVKNFEKITSRWHVCKPVRVFYDNECGKDCGMWPTYNPDLSFCSGYDAIYGKGENGMLEQWMCFWDHERKNIRGNRMTFTDFPKVRYGSKSIDDTTHERRYYEWIAQNTEFEDDGIPKETIKYDNHCKYHHEYPHSYFPEDKTKPWKPSFNNDKTPRDQENTSQNLFCQKDPISNIKTYFPDFSQTQPIKPRPKDYSFEEWLKIKLEHTNTRDDPYSTRFNEYKEEFDNKIELLGNEYDLRVGRKRYALDDVWEKCKKFHDTACHTPKFTAAEDWIWDYDFMA</sequence>
<keyword evidence="2" id="KW-0732">Signal</keyword>
<gene>
    <name evidence="3" type="ORF">Tco_0841200</name>
</gene>
<accession>A0ABQ5AZL7</accession>
<feature type="chain" id="PRO_5046576221" evidence="2">
    <location>
        <begin position="22"/>
        <end position="479"/>
    </location>
</feature>
<protein>
    <submittedName>
        <fullName evidence="3">Uncharacterized protein</fullName>
    </submittedName>
</protein>
<evidence type="ECO:0000256" key="1">
    <source>
        <dbReference type="SAM" id="MobiDB-lite"/>
    </source>
</evidence>
<proteinExistence type="predicted"/>
<organism evidence="3 4">
    <name type="scientific">Tanacetum coccineum</name>
    <dbReference type="NCBI Taxonomy" id="301880"/>
    <lineage>
        <taxon>Eukaryota</taxon>
        <taxon>Viridiplantae</taxon>
        <taxon>Streptophyta</taxon>
        <taxon>Embryophyta</taxon>
        <taxon>Tracheophyta</taxon>
        <taxon>Spermatophyta</taxon>
        <taxon>Magnoliopsida</taxon>
        <taxon>eudicotyledons</taxon>
        <taxon>Gunneridae</taxon>
        <taxon>Pentapetalae</taxon>
        <taxon>asterids</taxon>
        <taxon>campanulids</taxon>
        <taxon>Asterales</taxon>
        <taxon>Asteraceae</taxon>
        <taxon>Asteroideae</taxon>
        <taxon>Anthemideae</taxon>
        <taxon>Anthemidinae</taxon>
        <taxon>Tanacetum</taxon>
    </lineage>
</organism>
<evidence type="ECO:0000313" key="4">
    <source>
        <dbReference type="Proteomes" id="UP001151760"/>
    </source>
</evidence>
<feature type="region of interest" description="Disordered" evidence="1">
    <location>
        <begin position="42"/>
        <end position="73"/>
    </location>
</feature>
<dbReference type="EMBL" id="BQNB010012693">
    <property type="protein sequence ID" value="GJT06738.1"/>
    <property type="molecule type" value="Genomic_DNA"/>
</dbReference>
<evidence type="ECO:0000313" key="3">
    <source>
        <dbReference type="EMBL" id="GJT06738.1"/>
    </source>
</evidence>
<comment type="caution">
    <text evidence="3">The sequence shown here is derived from an EMBL/GenBank/DDBJ whole genome shotgun (WGS) entry which is preliminary data.</text>
</comment>
<reference evidence="3" key="1">
    <citation type="journal article" date="2022" name="Int. J. Mol. Sci.">
        <title>Draft Genome of Tanacetum Coccineum: Genomic Comparison of Closely Related Tanacetum-Family Plants.</title>
        <authorList>
            <person name="Yamashiro T."/>
            <person name="Shiraishi A."/>
            <person name="Nakayama K."/>
            <person name="Satake H."/>
        </authorList>
    </citation>
    <scope>NUCLEOTIDE SEQUENCE</scope>
</reference>
<keyword evidence="4" id="KW-1185">Reference proteome</keyword>
<name>A0ABQ5AZL7_9ASTR</name>
<feature type="compositionally biased region" description="Basic and acidic residues" evidence="1">
    <location>
        <begin position="64"/>
        <end position="73"/>
    </location>
</feature>
<reference evidence="3" key="2">
    <citation type="submission" date="2022-01" db="EMBL/GenBank/DDBJ databases">
        <authorList>
            <person name="Yamashiro T."/>
            <person name="Shiraishi A."/>
            <person name="Satake H."/>
            <person name="Nakayama K."/>
        </authorList>
    </citation>
    <scope>NUCLEOTIDE SEQUENCE</scope>
</reference>
<dbReference type="Proteomes" id="UP001151760">
    <property type="component" value="Unassembled WGS sequence"/>
</dbReference>
<feature type="signal peptide" evidence="2">
    <location>
        <begin position="1"/>
        <end position="21"/>
    </location>
</feature>